<dbReference type="GO" id="GO:0005829">
    <property type="term" value="C:cytosol"/>
    <property type="evidence" value="ECO:0007669"/>
    <property type="project" value="TreeGrafter"/>
</dbReference>
<feature type="binding site" evidence="3">
    <location>
        <position position="160"/>
    </location>
    <ligand>
        <name>a divalent metal cation</name>
        <dbReference type="ChEBI" id="CHEBI:60240"/>
        <label>2</label>
    </ligand>
</feature>
<dbReference type="InterPro" id="IPR018228">
    <property type="entry name" value="DNase_TatD-rel_CS"/>
</dbReference>
<feature type="binding site" evidence="3">
    <location>
        <position position="210"/>
    </location>
    <ligand>
        <name>a divalent metal cation</name>
        <dbReference type="ChEBI" id="CHEBI:60240"/>
        <label>1</label>
    </ligand>
</feature>
<feature type="binding site" evidence="3">
    <location>
        <position position="10"/>
    </location>
    <ligand>
        <name>a divalent metal cation</name>
        <dbReference type="ChEBI" id="CHEBI:60240"/>
        <label>1</label>
    </ligand>
</feature>
<accession>A0A388SBV5</accession>
<evidence type="ECO:0000256" key="1">
    <source>
        <dbReference type="ARBA" id="ARBA00009275"/>
    </source>
</evidence>
<keyword evidence="5" id="KW-1185">Reference proteome</keyword>
<dbReference type="Pfam" id="PF01026">
    <property type="entry name" value="TatD_DNase"/>
    <property type="match status" value="1"/>
</dbReference>
<proteinExistence type="inferred from homology"/>
<dbReference type="GO" id="GO:0016788">
    <property type="term" value="F:hydrolase activity, acting on ester bonds"/>
    <property type="evidence" value="ECO:0007669"/>
    <property type="project" value="InterPro"/>
</dbReference>
<organism evidence="4 5">
    <name type="scientific">Mesosutterella multiformis</name>
    <dbReference type="NCBI Taxonomy" id="2259133"/>
    <lineage>
        <taxon>Bacteria</taxon>
        <taxon>Pseudomonadati</taxon>
        <taxon>Pseudomonadota</taxon>
        <taxon>Betaproteobacteria</taxon>
        <taxon>Burkholderiales</taxon>
        <taxon>Sutterellaceae</taxon>
        <taxon>Mesosutterella</taxon>
    </lineage>
</organism>
<comment type="similarity">
    <text evidence="1">Belongs to the metallo-dependent hydrolases superfamily. TatD-type hydrolase family.</text>
</comment>
<dbReference type="AlphaFoldDB" id="A0A388SBV5"/>
<keyword evidence="3" id="KW-0479">Metal-binding</keyword>
<name>A0A388SBV5_9BURK</name>
<dbReference type="PROSITE" id="PS01091">
    <property type="entry name" value="TATD_3"/>
    <property type="match status" value="1"/>
</dbReference>
<dbReference type="PANTHER" id="PTHR46124">
    <property type="entry name" value="D-AMINOACYL-TRNA DEACYLASE"/>
    <property type="match status" value="1"/>
</dbReference>
<reference evidence="4 5" key="1">
    <citation type="journal article" date="2018" name="Int. J. Syst. Evol. Microbiol.">
        <title>Mesosutterella multiformis gen. nov., sp. nov., a member of the family Sutterellaceae and Sutterella megalosphaeroides sp. nov., isolated from human faeces.</title>
        <authorList>
            <person name="Sakamoto M."/>
            <person name="Ikeyama N."/>
            <person name="Kunihiro T."/>
            <person name="Iino T."/>
            <person name="Yuki M."/>
            <person name="Ohkuma M."/>
        </authorList>
    </citation>
    <scope>NUCLEOTIDE SEQUENCE [LARGE SCALE GENOMIC DNA]</scope>
    <source>
        <strain evidence="4 5">4NBBH2</strain>
    </source>
</reference>
<comment type="caution">
    <text evidence="4">The sequence shown here is derived from an EMBL/GenBank/DDBJ whole genome shotgun (WGS) entry which is preliminary data.</text>
</comment>
<dbReference type="GO" id="GO:0046872">
    <property type="term" value="F:metal ion binding"/>
    <property type="evidence" value="ECO:0007669"/>
    <property type="project" value="UniProtKB-KW"/>
</dbReference>
<evidence type="ECO:0000256" key="3">
    <source>
        <dbReference type="PIRSR" id="PIRSR005902-1"/>
    </source>
</evidence>
<dbReference type="SUPFAM" id="SSF51556">
    <property type="entry name" value="Metallo-dependent hydrolases"/>
    <property type="match status" value="1"/>
</dbReference>
<dbReference type="EMBL" id="BGZJ01000001">
    <property type="protein sequence ID" value="GBO92969.1"/>
    <property type="molecule type" value="Genomic_DNA"/>
</dbReference>
<sequence>MACLIDTHNHMQSEQFDHDRPDVFRRAKESGVGCALIAAGISGDWTKCLRVGAESGWCVGLGVHPLATARPTVTPEVADELRDALRREMADPASRVVAVAEIGLDGFVPDLDRAKQEAVFVAQLKVARDTGMPVSLHVRRSVDWVTKWLRRIPVSGGVAHAFNGSEEQARILISLGLKLGFGGAMMYSGSRRIRRLAATLPLESIVLETDAPDMPSGARRDSGNLRTEPADIAGYLDELAQLRGMPRDELLSALQANSLAAFPGMREFLPERQKN</sequence>
<feature type="binding site" evidence="3">
    <location>
        <position position="8"/>
    </location>
    <ligand>
        <name>a divalent metal cation</name>
        <dbReference type="ChEBI" id="CHEBI:60240"/>
        <label>1</label>
    </ligand>
</feature>
<keyword evidence="2" id="KW-0378">Hydrolase</keyword>
<evidence type="ECO:0000313" key="4">
    <source>
        <dbReference type="EMBL" id="GBO92969.1"/>
    </source>
</evidence>
<feature type="binding site" evidence="3">
    <location>
        <position position="101"/>
    </location>
    <ligand>
        <name>a divalent metal cation</name>
        <dbReference type="ChEBI" id="CHEBI:60240"/>
        <label>1</label>
    </ligand>
</feature>
<protein>
    <submittedName>
        <fullName evidence="4">Deoxyribonuclease</fullName>
    </submittedName>
</protein>
<dbReference type="Gene3D" id="3.20.20.140">
    <property type="entry name" value="Metal-dependent hydrolases"/>
    <property type="match status" value="1"/>
</dbReference>
<dbReference type="CDD" id="cd01310">
    <property type="entry name" value="TatD_DNAse"/>
    <property type="match status" value="1"/>
</dbReference>
<dbReference type="RefSeq" id="WP_116269452.1">
    <property type="nucleotide sequence ID" value="NZ_BGZJ01000001.1"/>
</dbReference>
<dbReference type="InterPro" id="IPR001130">
    <property type="entry name" value="TatD-like"/>
</dbReference>
<evidence type="ECO:0000256" key="2">
    <source>
        <dbReference type="ARBA" id="ARBA00022801"/>
    </source>
</evidence>
<dbReference type="Proteomes" id="UP000266091">
    <property type="component" value="Unassembled WGS sequence"/>
</dbReference>
<dbReference type="InterPro" id="IPR032466">
    <property type="entry name" value="Metal_Hydrolase"/>
</dbReference>
<dbReference type="OrthoDB" id="9810005at2"/>
<evidence type="ECO:0000313" key="5">
    <source>
        <dbReference type="Proteomes" id="UP000266091"/>
    </source>
</evidence>
<dbReference type="PANTHER" id="PTHR46124:SF3">
    <property type="entry name" value="HYDROLASE"/>
    <property type="match status" value="1"/>
</dbReference>
<feature type="binding site" evidence="3">
    <location>
        <position position="137"/>
    </location>
    <ligand>
        <name>a divalent metal cation</name>
        <dbReference type="ChEBI" id="CHEBI:60240"/>
        <label>2</label>
    </ligand>
</feature>
<gene>
    <name evidence="4" type="ORF">MESMUL_03230</name>
</gene>
<dbReference type="PIRSF" id="PIRSF005902">
    <property type="entry name" value="DNase_TatD"/>
    <property type="match status" value="1"/>
</dbReference>